<accession>A0A076L9Q5</accession>
<dbReference type="GO" id="GO:0005524">
    <property type="term" value="F:ATP binding"/>
    <property type="evidence" value="ECO:0007669"/>
    <property type="project" value="UniProtKB-KW"/>
</dbReference>
<dbReference type="EMBL" id="CP009149">
    <property type="protein sequence ID" value="AIJ04941.1"/>
    <property type="molecule type" value="Genomic_DNA"/>
</dbReference>
<dbReference type="InterPro" id="IPR050385">
    <property type="entry name" value="Archaeal_FAD_synthase"/>
</dbReference>
<keyword evidence="3" id="KW-0548">Nucleotidyltransferase</keyword>
<gene>
    <name evidence="9" type="ORF">JH146_0090</name>
</gene>
<dbReference type="Proteomes" id="UP000028781">
    <property type="component" value="Chromosome"/>
</dbReference>
<protein>
    <recommendedName>
        <fullName evidence="1">D-glycero-beta-D-manno-heptose 1-phosphate adenylyltransferase</fullName>
        <ecNumber evidence="1">2.7.7.70</ecNumber>
    </recommendedName>
</protein>
<dbReference type="NCBIfam" id="TIGR00125">
    <property type="entry name" value="cyt_tran_rel"/>
    <property type="match status" value="1"/>
</dbReference>
<keyword evidence="10" id="KW-1185">Reference proteome</keyword>
<dbReference type="STRING" id="1301915.JH146_0090"/>
<evidence type="ECO:0000256" key="3">
    <source>
        <dbReference type="ARBA" id="ARBA00022695"/>
    </source>
</evidence>
<dbReference type="NCBIfam" id="TIGR02199">
    <property type="entry name" value="rfaE_dom_II"/>
    <property type="match status" value="1"/>
</dbReference>
<dbReference type="PANTHER" id="PTHR43793:SF2">
    <property type="entry name" value="BIFUNCTIONAL PROTEIN HLDE"/>
    <property type="match status" value="1"/>
</dbReference>
<dbReference type="InterPro" id="IPR004821">
    <property type="entry name" value="Cyt_trans-like"/>
</dbReference>
<dbReference type="GO" id="GO:0005975">
    <property type="term" value="P:carbohydrate metabolic process"/>
    <property type="evidence" value="ECO:0007669"/>
    <property type="project" value="InterPro"/>
</dbReference>
<dbReference type="PANTHER" id="PTHR43793">
    <property type="entry name" value="FAD SYNTHASE"/>
    <property type="match status" value="1"/>
</dbReference>
<dbReference type="RefSeq" id="WP_048201157.1">
    <property type="nucleotide sequence ID" value="NZ_CP009149.1"/>
</dbReference>
<keyword evidence="5" id="KW-0067">ATP-binding</keyword>
<sequence length="157" mass="17962">MIIEDRGLLEDIVRELKSQNLKIVFTNGCFDIIHRGHVEYLNKAKKLGDILIVGINSDKSIKKIKGDKRPIIPLYSRAYVLDNLKAVDFVVPFDEETPIELIKIIKPDVHVKGGDYREEDLPEAEIVKSYGGEIKIIPLIEGFSTTKIIEWVLEKYK</sequence>
<evidence type="ECO:0000313" key="10">
    <source>
        <dbReference type="Proteomes" id="UP000028781"/>
    </source>
</evidence>
<evidence type="ECO:0000256" key="5">
    <source>
        <dbReference type="ARBA" id="ARBA00022840"/>
    </source>
</evidence>
<organism evidence="9 10">
    <name type="scientific">Methanocaldococcus bathoardescens</name>
    <dbReference type="NCBI Taxonomy" id="1301915"/>
    <lineage>
        <taxon>Archaea</taxon>
        <taxon>Methanobacteriati</taxon>
        <taxon>Methanobacteriota</taxon>
        <taxon>Methanomada group</taxon>
        <taxon>Methanococci</taxon>
        <taxon>Methanococcales</taxon>
        <taxon>Methanocaldococcaceae</taxon>
        <taxon>Methanocaldococcus</taxon>
    </lineage>
</organism>
<dbReference type="Pfam" id="PF01467">
    <property type="entry name" value="CTP_transf_like"/>
    <property type="match status" value="1"/>
</dbReference>
<keyword evidence="4" id="KW-0547">Nucleotide-binding</keyword>
<evidence type="ECO:0000259" key="8">
    <source>
        <dbReference type="Pfam" id="PF01467"/>
    </source>
</evidence>
<keyword evidence="6" id="KW-0119">Carbohydrate metabolism</keyword>
<dbReference type="InterPro" id="IPR014729">
    <property type="entry name" value="Rossmann-like_a/b/a_fold"/>
</dbReference>
<dbReference type="GO" id="GO:0016779">
    <property type="term" value="F:nucleotidyltransferase activity"/>
    <property type="evidence" value="ECO:0007669"/>
    <property type="project" value="UniProtKB-KW"/>
</dbReference>
<name>A0A076L9Q5_9EURY</name>
<evidence type="ECO:0000256" key="7">
    <source>
        <dbReference type="ARBA" id="ARBA00047428"/>
    </source>
</evidence>
<dbReference type="GO" id="GO:0016773">
    <property type="term" value="F:phosphotransferase activity, alcohol group as acceptor"/>
    <property type="evidence" value="ECO:0007669"/>
    <property type="project" value="InterPro"/>
</dbReference>
<dbReference type="SUPFAM" id="SSF52374">
    <property type="entry name" value="Nucleotidylyl transferase"/>
    <property type="match status" value="1"/>
</dbReference>
<evidence type="ECO:0000313" key="9">
    <source>
        <dbReference type="EMBL" id="AIJ04941.1"/>
    </source>
</evidence>
<proteinExistence type="predicted"/>
<dbReference type="AlphaFoldDB" id="A0A076L9Q5"/>
<dbReference type="OrthoDB" id="1912at2157"/>
<dbReference type="KEGG" id="mjh:JH146_0090"/>
<evidence type="ECO:0000256" key="1">
    <source>
        <dbReference type="ARBA" id="ARBA00012519"/>
    </source>
</evidence>
<dbReference type="Gene3D" id="3.40.50.620">
    <property type="entry name" value="HUPs"/>
    <property type="match status" value="1"/>
</dbReference>
<keyword evidence="2" id="KW-0808">Transferase</keyword>
<dbReference type="HOGENOM" id="CLU_034585_2_0_2"/>
<feature type="domain" description="Cytidyltransferase-like" evidence="8">
    <location>
        <begin position="25"/>
        <end position="130"/>
    </location>
</feature>
<dbReference type="EC" id="2.7.7.70" evidence="1"/>
<evidence type="ECO:0000256" key="6">
    <source>
        <dbReference type="ARBA" id="ARBA00023277"/>
    </source>
</evidence>
<evidence type="ECO:0000256" key="2">
    <source>
        <dbReference type="ARBA" id="ARBA00022679"/>
    </source>
</evidence>
<evidence type="ECO:0000256" key="4">
    <source>
        <dbReference type="ARBA" id="ARBA00022741"/>
    </source>
</evidence>
<dbReference type="InterPro" id="IPR011914">
    <property type="entry name" value="RfaE_dom_II"/>
</dbReference>
<dbReference type="GeneID" id="24890681"/>
<reference evidence="9 10" key="1">
    <citation type="journal article" date="2015" name="Int. J. Syst. Evol. Microbiol.">
        <title>M ethanocaldococcus bathoardescens sp. nov., a hyperthermophilic methanogen isolated from a volcanically active deep-sea hydrothermal vent.</title>
        <authorList>
            <person name="Stewart L.C."/>
            <person name="Jung J.H."/>
            <person name="Kim Y.T."/>
            <person name="Kwon S.W."/>
            <person name="Park C.S."/>
            <person name="Holden J.F."/>
        </authorList>
    </citation>
    <scope>NUCLEOTIDE SEQUENCE [LARGE SCALE GENOMIC DNA]</scope>
    <source>
        <strain evidence="9 10">JH146</strain>
    </source>
</reference>
<comment type="catalytic activity">
    <reaction evidence="7">
        <text>D-glycero-beta-D-manno-heptose 1-phosphate + ATP + H(+) = ADP-D-glycero-beta-D-manno-heptose + diphosphate</text>
        <dbReference type="Rhea" id="RHEA:27465"/>
        <dbReference type="ChEBI" id="CHEBI:15378"/>
        <dbReference type="ChEBI" id="CHEBI:30616"/>
        <dbReference type="ChEBI" id="CHEBI:33019"/>
        <dbReference type="ChEBI" id="CHEBI:59967"/>
        <dbReference type="ChEBI" id="CHEBI:61593"/>
        <dbReference type="EC" id="2.7.7.70"/>
    </reaction>
</comment>